<dbReference type="EMBL" id="JARBHB010000001">
    <property type="protein sequence ID" value="KAJ8896946.1"/>
    <property type="molecule type" value="Genomic_DNA"/>
</dbReference>
<keyword evidence="3" id="KW-1185">Reference proteome</keyword>
<proteinExistence type="predicted"/>
<evidence type="ECO:0000313" key="3">
    <source>
        <dbReference type="Proteomes" id="UP001159363"/>
    </source>
</evidence>
<gene>
    <name evidence="2" type="ORF">PR048_002292</name>
</gene>
<evidence type="ECO:0000256" key="1">
    <source>
        <dbReference type="SAM" id="MobiDB-lite"/>
    </source>
</evidence>
<accession>A0ABQ9IKV4</accession>
<reference evidence="2 3" key="1">
    <citation type="submission" date="2023-02" db="EMBL/GenBank/DDBJ databases">
        <title>LHISI_Scaffold_Assembly.</title>
        <authorList>
            <person name="Stuart O.P."/>
            <person name="Cleave R."/>
            <person name="Magrath M.J.L."/>
            <person name="Mikheyev A.S."/>
        </authorList>
    </citation>
    <scope>NUCLEOTIDE SEQUENCE [LARGE SCALE GENOMIC DNA]</scope>
    <source>
        <strain evidence="2">Daus_M_001</strain>
        <tissue evidence="2">Leg muscle</tissue>
    </source>
</reference>
<sequence length="107" mass="11725">MKPIIEACVVKTVQRSTGMKGRGKQEIPKKTHRTVASSDTIPTCENPEVSWLFKISGCWDSFRLAPNQRQERPRRISSLQRIASTIGCGLPGSLINGNNKGCGRAEG</sequence>
<name>A0ABQ9IKV4_9NEOP</name>
<comment type="caution">
    <text evidence="2">The sequence shown here is derived from an EMBL/GenBank/DDBJ whole genome shotgun (WGS) entry which is preliminary data.</text>
</comment>
<evidence type="ECO:0000313" key="2">
    <source>
        <dbReference type="EMBL" id="KAJ8896946.1"/>
    </source>
</evidence>
<protein>
    <submittedName>
        <fullName evidence="2">Uncharacterized protein</fullName>
    </submittedName>
</protein>
<feature type="region of interest" description="Disordered" evidence="1">
    <location>
        <begin position="16"/>
        <end position="40"/>
    </location>
</feature>
<dbReference type="Proteomes" id="UP001159363">
    <property type="component" value="Chromosome 1"/>
</dbReference>
<organism evidence="2 3">
    <name type="scientific">Dryococelus australis</name>
    <dbReference type="NCBI Taxonomy" id="614101"/>
    <lineage>
        <taxon>Eukaryota</taxon>
        <taxon>Metazoa</taxon>
        <taxon>Ecdysozoa</taxon>
        <taxon>Arthropoda</taxon>
        <taxon>Hexapoda</taxon>
        <taxon>Insecta</taxon>
        <taxon>Pterygota</taxon>
        <taxon>Neoptera</taxon>
        <taxon>Polyneoptera</taxon>
        <taxon>Phasmatodea</taxon>
        <taxon>Verophasmatodea</taxon>
        <taxon>Anareolatae</taxon>
        <taxon>Phasmatidae</taxon>
        <taxon>Eurycanthinae</taxon>
        <taxon>Dryococelus</taxon>
    </lineage>
</organism>